<keyword evidence="2" id="KW-1185">Reference proteome</keyword>
<dbReference type="EMBL" id="LFIW01001179">
    <property type="protein sequence ID" value="KZL83279.1"/>
    <property type="molecule type" value="Genomic_DNA"/>
</dbReference>
<dbReference type="AlphaFoldDB" id="A0A167D111"/>
<proteinExistence type="predicted"/>
<comment type="caution">
    <text evidence="1">The sequence shown here is derived from an EMBL/GenBank/DDBJ whole genome shotgun (WGS) entry which is preliminary data.</text>
</comment>
<evidence type="ECO:0000313" key="2">
    <source>
        <dbReference type="Proteomes" id="UP000076584"/>
    </source>
</evidence>
<protein>
    <submittedName>
        <fullName evidence="1">Uncharacterized protein</fullName>
    </submittedName>
</protein>
<name>A0A167D111_COLIC</name>
<accession>A0A167D111</accession>
<reference evidence="1 2" key="1">
    <citation type="submission" date="2015-06" db="EMBL/GenBank/DDBJ databases">
        <title>Survival trade-offs in plant roots during colonization by closely related pathogenic and mutualistic fungi.</title>
        <authorList>
            <person name="Hacquard S."/>
            <person name="Kracher B."/>
            <person name="Hiruma K."/>
            <person name="Weinman A."/>
            <person name="Muench P."/>
            <person name="Garrido Oter R."/>
            <person name="Ver Loren van Themaat E."/>
            <person name="Dallerey J.-F."/>
            <person name="Damm U."/>
            <person name="Henrissat B."/>
            <person name="Lespinet O."/>
            <person name="Thon M."/>
            <person name="Kemen E."/>
            <person name="McHardy A.C."/>
            <person name="Schulze-Lefert P."/>
            <person name="O'Connell R.J."/>
        </authorList>
    </citation>
    <scope>NUCLEOTIDE SEQUENCE [LARGE SCALE GENOMIC DNA]</scope>
    <source>
        <strain evidence="1 2">MAFF 238704</strain>
    </source>
</reference>
<organism evidence="1 2">
    <name type="scientific">Colletotrichum incanum</name>
    <name type="common">Soybean anthracnose fungus</name>
    <dbReference type="NCBI Taxonomy" id="1573173"/>
    <lineage>
        <taxon>Eukaryota</taxon>
        <taxon>Fungi</taxon>
        <taxon>Dikarya</taxon>
        <taxon>Ascomycota</taxon>
        <taxon>Pezizomycotina</taxon>
        <taxon>Sordariomycetes</taxon>
        <taxon>Hypocreomycetidae</taxon>
        <taxon>Glomerellales</taxon>
        <taxon>Glomerellaceae</taxon>
        <taxon>Colletotrichum</taxon>
        <taxon>Colletotrichum spaethianum species complex</taxon>
    </lineage>
</organism>
<evidence type="ECO:0000313" key="1">
    <source>
        <dbReference type="EMBL" id="KZL83279.1"/>
    </source>
</evidence>
<gene>
    <name evidence="1" type="ORF">CI238_12008</name>
</gene>
<sequence>MPYTYYFKLNKVYRIAKESSRYNKLEVKDKEVADIKARVKRDLMA</sequence>
<dbReference type="Proteomes" id="UP000076584">
    <property type="component" value="Unassembled WGS sequence"/>
</dbReference>